<protein>
    <submittedName>
        <fullName evidence="1">PHP domain-containing protein</fullName>
    </submittedName>
</protein>
<dbReference type="InterPro" id="IPR016195">
    <property type="entry name" value="Pol/histidinol_Pase-like"/>
</dbReference>
<dbReference type="PANTHER" id="PTHR42924:SF3">
    <property type="entry name" value="POLYMERASE_HISTIDINOL PHOSPHATASE N-TERMINAL DOMAIN-CONTAINING PROTEIN"/>
    <property type="match status" value="1"/>
</dbReference>
<reference evidence="1 2" key="1">
    <citation type="submission" date="2019-12" db="EMBL/GenBank/DDBJ databases">
        <title>Isolation and characterization of three novel carbon monoxide-oxidizing members of Halobacteria from salione crusts and soils.</title>
        <authorList>
            <person name="Myers M.R."/>
            <person name="King G.M."/>
        </authorList>
    </citation>
    <scope>NUCLEOTIDE SEQUENCE [LARGE SCALE GENOMIC DNA]</scope>
    <source>
        <strain evidence="1 2">PCN9</strain>
    </source>
</reference>
<dbReference type="AlphaFoldDB" id="A0A6B0STA6"/>
<organism evidence="1 2">
    <name type="scientific">Halobacterium bonnevillei</name>
    <dbReference type="NCBI Taxonomy" id="2692200"/>
    <lineage>
        <taxon>Archaea</taxon>
        <taxon>Methanobacteriati</taxon>
        <taxon>Methanobacteriota</taxon>
        <taxon>Stenosarchaea group</taxon>
        <taxon>Halobacteria</taxon>
        <taxon>Halobacteriales</taxon>
        <taxon>Halobacteriaceae</taxon>
        <taxon>Halobacterium</taxon>
    </lineage>
</organism>
<dbReference type="RefSeq" id="WP_325064030.1">
    <property type="nucleotide sequence ID" value="NZ_WUUU01000064.1"/>
</dbReference>
<proteinExistence type="predicted"/>
<comment type="caution">
    <text evidence="1">The sequence shown here is derived from an EMBL/GenBank/DDBJ whole genome shotgun (WGS) entry which is preliminary data.</text>
</comment>
<dbReference type="EMBL" id="WUUU01000064">
    <property type="protein sequence ID" value="MXR20809.1"/>
    <property type="molecule type" value="Genomic_DNA"/>
</dbReference>
<dbReference type="InterPro" id="IPR052018">
    <property type="entry name" value="PHP_domain"/>
</dbReference>
<dbReference type="GO" id="GO:0004534">
    <property type="term" value="F:5'-3' RNA exonuclease activity"/>
    <property type="evidence" value="ECO:0007669"/>
    <property type="project" value="TreeGrafter"/>
</dbReference>
<sequence>MFDVDIHAHTRFFHWSPGEPTAYDPLGANLLAAASRRSDIDAVALTNHDYYEPFAAGAAKPQFIPGIEVTTTQGHALVVGPDPPTRTTPGTLSPETVVARAHEADCAVVIPHPFRHGTIHESGAAFDAVELNGKHPRRADRVHELAVDLGLPVVAGSDAHYPFEAGRAYTRVDADELTPASVVAAIRDGRVEPRVRTGPSERLLRQAYEYIHWAKGNSGRRRG</sequence>
<dbReference type="Proteomes" id="UP000471521">
    <property type="component" value="Unassembled WGS sequence"/>
</dbReference>
<evidence type="ECO:0000313" key="2">
    <source>
        <dbReference type="Proteomes" id="UP000471521"/>
    </source>
</evidence>
<dbReference type="GO" id="GO:0035312">
    <property type="term" value="F:5'-3' DNA exonuclease activity"/>
    <property type="evidence" value="ECO:0007669"/>
    <property type="project" value="TreeGrafter"/>
</dbReference>
<accession>A0A6B0STA6</accession>
<dbReference type="Pfam" id="PF13263">
    <property type="entry name" value="PHP_C"/>
    <property type="match status" value="1"/>
</dbReference>
<evidence type="ECO:0000313" key="1">
    <source>
        <dbReference type="EMBL" id="MXR20809.1"/>
    </source>
</evidence>
<dbReference type="SUPFAM" id="SSF89550">
    <property type="entry name" value="PHP domain-like"/>
    <property type="match status" value="1"/>
</dbReference>
<dbReference type="CDD" id="cd07432">
    <property type="entry name" value="PHP_HisPPase"/>
    <property type="match status" value="1"/>
</dbReference>
<gene>
    <name evidence="1" type="ORF">GRX66_09420</name>
</gene>
<dbReference type="Gene3D" id="3.20.20.140">
    <property type="entry name" value="Metal-dependent hydrolases"/>
    <property type="match status" value="1"/>
</dbReference>
<name>A0A6B0STA6_9EURY</name>
<dbReference type="PANTHER" id="PTHR42924">
    <property type="entry name" value="EXONUCLEASE"/>
    <property type="match status" value="1"/>
</dbReference>
<keyword evidence="2" id="KW-1185">Reference proteome</keyword>